<evidence type="ECO:0000313" key="8">
    <source>
        <dbReference type="EMBL" id="KNC86463.1"/>
    </source>
</evidence>
<keyword evidence="3 7" id="KW-0812">Transmembrane</keyword>
<keyword evidence="2" id="KW-0813">Transport</keyword>
<gene>
    <name evidence="8" type="ORF">SARC_01373</name>
</gene>
<dbReference type="RefSeq" id="XP_014160365.1">
    <property type="nucleotide sequence ID" value="XM_014304890.1"/>
</dbReference>
<dbReference type="OrthoDB" id="9999863at2759"/>
<accession>A0A0L0GDW6</accession>
<keyword evidence="6 7" id="KW-0472">Membrane</keyword>
<dbReference type="GeneID" id="25901877"/>
<evidence type="ECO:0000256" key="4">
    <source>
        <dbReference type="ARBA" id="ARBA00022989"/>
    </source>
</evidence>
<dbReference type="EMBL" id="KQ241650">
    <property type="protein sequence ID" value="KNC86463.1"/>
    <property type="molecule type" value="Genomic_DNA"/>
</dbReference>
<evidence type="ECO:0000256" key="7">
    <source>
        <dbReference type="SAM" id="Phobius"/>
    </source>
</evidence>
<dbReference type="GO" id="GO:0140107">
    <property type="term" value="F:high-affinity potassium ion transmembrane transporter activity"/>
    <property type="evidence" value="ECO:0007669"/>
    <property type="project" value="TreeGrafter"/>
</dbReference>
<protein>
    <submittedName>
        <fullName evidence="8">Uncharacterized protein</fullName>
    </submittedName>
</protein>
<dbReference type="Pfam" id="PF02386">
    <property type="entry name" value="TrkH"/>
    <property type="match status" value="1"/>
</dbReference>
<dbReference type="InterPro" id="IPR051143">
    <property type="entry name" value="TrkH_K-transport"/>
</dbReference>
<dbReference type="PANTHER" id="PTHR31064:SF30">
    <property type="entry name" value="HIGH-AFFINITY POTASSIUM TRANSPORT PROTEIN-RELATED"/>
    <property type="match status" value="1"/>
</dbReference>
<sequence>MVIVCGNTPIPVLPDNLVMLLKANHTLFCENVKVKDHDDTALQHILTFPRLYTTHLFTTADTLYLLIVWIITTSFQWVLYTWLPTVTPYPEELKYKMLQMFFTTISTRTAGFNCIDLNILNSGILVLQ</sequence>
<evidence type="ECO:0000256" key="2">
    <source>
        <dbReference type="ARBA" id="ARBA00022448"/>
    </source>
</evidence>
<feature type="transmembrane region" description="Helical" evidence="7">
    <location>
        <begin position="63"/>
        <end position="83"/>
    </location>
</feature>
<dbReference type="GO" id="GO:0005886">
    <property type="term" value="C:plasma membrane"/>
    <property type="evidence" value="ECO:0007669"/>
    <property type="project" value="TreeGrafter"/>
</dbReference>
<evidence type="ECO:0000313" key="9">
    <source>
        <dbReference type="Proteomes" id="UP000054560"/>
    </source>
</evidence>
<dbReference type="GO" id="GO:1990573">
    <property type="term" value="P:potassium ion import across plasma membrane"/>
    <property type="evidence" value="ECO:0007669"/>
    <property type="project" value="TreeGrafter"/>
</dbReference>
<comment type="subcellular location">
    <subcellularLocation>
        <location evidence="1">Membrane</location>
        <topology evidence="1">Multi-pass membrane protein</topology>
    </subcellularLocation>
</comment>
<evidence type="ECO:0000256" key="3">
    <source>
        <dbReference type="ARBA" id="ARBA00022692"/>
    </source>
</evidence>
<keyword evidence="9" id="KW-1185">Reference proteome</keyword>
<name>A0A0L0GDW6_9EUKA</name>
<dbReference type="Proteomes" id="UP000054560">
    <property type="component" value="Unassembled WGS sequence"/>
</dbReference>
<evidence type="ECO:0000256" key="1">
    <source>
        <dbReference type="ARBA" id="ARBA00004141"/>
    </source>
</evidence>
<dbReference type="InterPro" id="IPR003445">
    <property type="entry name" value="Cat_transpt"/>
</dbReference>
<evidence type="ECO:0000256" key="5">
    <source>
        <dbReference type="ARBA" id="ARBA00023065"/>
    </source>
</evidence>
<proteinExistence type="predicted"/>
<dbReference type="PANTHER" id="PTHR31064">
    <property type="entry name" value="POTASSIUM TRANSPORT PROTEIN DDB_G0292412-RELATED"/>
    <property type="match status" value="1"/>
</dbReference>
<organism evidence="8 9">
    <name type="scientific">Sphaeroforma arctica JP610</name>
    <dbReference type="NCBI Taxonomy" id="667725"/>
    <lineage>
        <taxon>Eukaryota</taxon>
        <taxon>Ichthyosporea</taxon>
        <taxon>Ichthyophonida</taxon>
        <taxon>Sphaeroforma</taxon>
    </lineage>
</organism>
<feature type="non-terminal residue" evidence="8">
    <location>
        <position position="128"/>
    </location>
</feature>
<dbReference type="AlphaFoldDB" id="A0A0L0GDW6"/>
<dbReference type="GO" id="GO:0030007">
    <property type="term" value="P:intracellular potassium ion homeostasis"/>
    <property type="evidence" value="ECO:0007669"/>
    <property type="project" value="TreeGrafter"/>
</dbReference>
<keyword evidence="4 7" id="KW-1133">Transmembrane helix</keyword>
<evidence type="ECO:0000256" key="6">
    <source>
        <dbReference type="ARBA" id="ARBA00023136"/>
    </source>
</evidence>
<keyword evidence="5" id="KW-0406">Ion transport</keyword>
<reference evidence="8 9" key="1">
    <citation type="submission" date="2011-02" db="EMBL/GenBank/DDBJ databases">
        <title>The Genome Sequence of Sphaeroforma arctica JP610.</title>
        <authorList>
            <consortium name="The Broad Institute Genome Sequencing Platform"/>
            <person name="Russ C."/>
            <person name="Cuomo C."/>
            <person name="Young S.K."/>
            <person name="Zeng Q."/>
            <person name="Gargeya S."/>
            <person name="Alvarado L."/>
            <person name="Berlin A."/>
            <person name="Chapman S.B."/>
            <person name="Chen Z."/>
            <person name="Freedman E."/>
            <person name="Gellesch M."/>
            <person name="Goldberg J."/>
            <person name="Griggs A."/>
            <person name="Gujja S."/>
            <person name="Heilman E."/>
            <person name="Heiman D."/>
            <person name="Howarth C."/>
            <person name="Mehta T."/>
            <person name="Neiman D."/>
            <person name="Pearson M."/>
            <person name="Roberts A."/>
            <person name="Saif S."/>
            <person name="Shea T."/>
            <person name="Shenoy N."/>
            <person name="Sisk P."/>
            <person name="Stolte C."/>
            <person name="Sykes S."/>
            <person name="White J."/>
            <person name="Yandava C."/>
            <person name="Burger G."/>
            <person name="Gray M.W."/>
            <person name="Holland P.W.H."/>
            <person name="King N."/>
            <person name="Lang F.B.F."/>
            <person name="Roger A.J."/>
            <person name="Ruiz-Trillo I."/>
            <person name="Haas B."/>
            <person name="Nusbaum C."/>
            <person name="Birren B."/>
        </authorList>
    </citation>
    <scope>NUCLEOTIDE SEQUENCE [LARGE SCALE GENOMIC DNA]</scope>
    <source>
        <strain evidence="8 9">JP610</strain>
    </source>
</reference>